<evidence type="ECO:0000256" key="5">
    <source>
        <dbReference type="ARBA" id="ARBA00047317"/>
    </source>
</evidence>
<dbReference type="InterPro" id="IPR036688">
    <property type="entry name" value="MoeA_C_domain_IV_sf"/>
</dbReference>
<comment type="pathway">
    <text evidence="2 6">Cofactor biosynthesis; molybdopterin biosynthesis.</text>
</comment>
<dbReference type="Gene3D" id="2.170.190.11">
    <property type="entry name" value="Molybdopterin biosynthesis moea protein, domain 3"/>
    <property type="match status" value="1"/>
</dbReference>
<keyword evidence="9" id="KW-1185">Reference proteome</keyword>
<evidence type="ECO:0000313" key="9">
    <source>
        <dbReference type="Proteomes" id="UP001368500"/>
    </source>
</evidence>
<dbReference type="InterPro" id="IPR005110">
    <property type="entry name" value="MoeA_linker/N"/>
</dbReference>
<dbReference type="SUPFAM" id="SSF53218">
    <property type="entry name" value="Molybdenum cofactor biosynthesis proteins"/>
    <property type="match status" value="1"/>
</dbReference>
<name>A0ABU9BBD5_9BURK</name>
<dbReference type="RefSeq" id="WP_341374998.1">
    <property type="nucleotide sequence ID" value="NZ_JBBUTF010000013.1"/>
</dbReference>
<sequence length="440" mass="46480">MSDLPASPRLSEIAARIAGYDPEALAVAQARAFIAELVPRVRTIERVALRQALGRVLARDIVSPIDVPAHDNSAMDGYALHGHALRTEGETVLEVCGTVLAGGRLDTPVGPGQAVRIMTGAPMPAGLDTVVPQELTRLDAQGRLCIPAGLLRTGDNRRLRGEDLRRGEPALQAGHILGPADLGLLASLACAEVPVRRRLRVAFFSTGDELRSIGEPLDDGCVYDSNRYTLHGMLTRLGVDLIDMGVVRDDPQALRAAFTTAARDADAVITSGGVSVGEADHTKAVMRELGEVLFWKIAMRPGRPMAIGRIGGNPEASSDGHAPGAILFGLPGNPVAVMVTFYAFVREALLAMSGARAAPLPALHAVCDTPLRKKPGRTEFQRGILSPGTDGRWHVRITGAQGSGILRSMSEANGLVVLGHEQGSVAAGEIVEVWPFHGLV</sequence>
<protein>
    <recommendedName>
        <fullName evidence="6">Molybdopterin molybdenumtransferase</fullName>
        <ecNumber evidence="6">2.10.1.1</ecNumber>
    </recommendedName>
</protein>
<organism evidence="8 9">
    <name type="scientific">Pseudaquabacterium rugosum</name>
    <dbReference type="NCBI Taxonomy" id="2984194"/>
    <lineage>
        <taxon>Bacteria</taxon>
        <taxon>Pseudomonadati</taxon>
        <taxon>Pseudomonadota</taxon>
        <taxon>Betaproteobacteria</taxon>
        <taxon>Burkholderiales</taxon>
        <taxon>Sphaerotilaceae</taxon>
        <taxon>Pseudaquabacterium</taxon>
    </lineage>
</organism>
<dbReference type="Gene3D" id="2.40.340.10">
    <property type="entry name" value="MoeA, C-terminal, domain IV"/>
    <property type="match status" value="1"/>
</dbReference>
<dbReference type="Pfam" id="PF03453">
    <property type="entry name" value="MoeA_N"/>
    <property type="match status" value="1"/>
</dbReference>
<dbReference type="CDD" id="cd00887">
    <property type="entry name" value="MoeA"/>
    <property type="match status" value="1"/>
</dbReference>
<dbReference type="InterPro" id="IPR036135">
    <property type="entry name" value="MoeA_linker/N_sf"/>
</dbReference>
<evidence type="ECO:0000256" key="6">
    <source>
        <dbReference type="RuleBase" id="RU365090"/>
    </source>
</evidence>
<dbReference type="PANTHER" id="PTHR10192">
    <property type="entry name" value="MOLYBDOPTERIN BIOSYNTHESIS PROTEIN"/>
    <property type="match status" value="1"/>
</dbReference>
<dbReference type="SMART" id="SM00852">
    <property type="entry name" value="MoCF_biosynth"/>
    <property type="match status" value="1"/>
</dbReference>
<evidence type="ECO:0000259" key="7">
    <source>
        <dbReference type="SMART" id="SM00852"/>
    </source>
</evidence>
<comment type="similarity">
    <text evidence="3 6">Belongs to the MoeA family.</text>
</comment>
<comment type="function">
    <text evidence="1 6">Catalyzes the insertion of molybdate into adenylated molybdopterin with the concomitant release of AMP.</text>
</comment>
<comment type="catalytic activity">
    <reaction evidence="5">
        <text>adenylyl-molybdopterin + molybdate = Mo-molybdopterin + AMP + H(+)</text>
        <dbReference type="Rhea" id="RHEA:35047"/>
        <dbReference type="ChEBI" id="CHEBI:15378"/>
        <dbReference type="ChEBI" id="CHEBI:36264"/>
        <dbReference type="ChEBI" id="CHEBI:62727"/>
        <dbReference type="ChEBI" id="CHEBI:71302"/>
        <dbReference type="ChEBI" id="CHEBI:456215"/>
        <dbReference type="EC" id="2.10.1.1"/>
    </reaction>
</comment>
<dbReference type="InterPro" id="IPR001453">
    <property type="entry name" value="MoaB/Mog_dom"/>
</dbReference>
<dbReference type="SUPFAM" id="SSF63867">
    <property type="entry name" value="MoeA C-terminal domain-like"/>
    <property type="match status" value="1"/>
</dbReference>
<comment type="cofactor">
    <cofactor evidence="6">
        <name>Mg(2+)</name>
        <dbReference type="ChEBI" id="CHEBI:18420"/>
    </cofactor>
</comment>
<keyword evidence="6" id="KW-0808">Transferase</keyword>
<dbReference type="PANTHER" id="PTHR10192:SF5">
    <property type="entry name" value="GEPHYRIN"/>
    <property type="match status" value="1"/>
</dbReference>
<dbReference type="NCBIfam" id="TIGR00177">
    <property type="entry name" value="molyb_syn"/>
    <property type="match status" value="1"/>
</dbReference>
<accession>A0ABU9BBD5</accession>
<reference evidence="8 9" key="1">
    <citation type="submission" date="2024-04" db="EMBL/GenBank/DDBJ databases">
        <title>Novel species of the genus Ideonella isolated from streams.</title>
        <authorList>
            <person name="Lu H."/>
        </authorList>
    </citation>
    <scope>NUCLEOTIDE SEQUENCE [LARGE SCALE GENOMIC DNA]</scope>
    <source>
        <strain evidence="8 9">BYS139W</strain>
    </source>
</reference>
<keyword evidence="4 6" id="KW-0501">Molybdenum cofactor biosynthesis</keyword>
<evidence type="ECO:0000256" key="3">
    <source>
        <dbReference type="ARBA" id="ARBA00010763"/>
    </source>
</evidence>
<dbReference type="EMBL" id="JBBUTF010000013">
    <property type="protein sequence ID" value="MEK8027219.1"/>
    <property type="molecule type" value="Genomic_DNA"/>
</dbReference>
<comment type="caution">
    <text evidence="8">The sequence shown here is derived from an EMBL/GenBank/DDBJ whole genome shotgun (WGS) entry which is preliminary data.</text>
</comment>
<dbReference type="Gene3D" id="3.90.105.10">
    <property type="entry name" value="Molybdopterin biosynthesis moea protein, domain 2"/>
    <property type="match status" value="1"/>
</dbReference>
<keyword evidence="6" id="KW-0460">Magnesium</keyword>
<dbReference type="InterPro" id="IPR005111">
    <property type="entry name" value="MoeA_C_domain_IV"/>
</dbReference>
<evidence type="ECO:0000256" key="4">
    <source>
        <dbReference type="ARBA" id="ARBA00023150"/>
    </source>
</evidence>
<keyword evidence="6" id="KW-0500">Molybdenum</keyword>
<dbReference type="InterPro" id="IPR036425">
    <property type="entry name" value="MoaB/Mog-like_dom_sf"/>
</dbReference>
<dbReference type="Pfam" id="PF03454">
    <property type="entry name" value="MoeA_C"/>
    <property type="match status" value="1"/>
</dbReference>
<evidence type="ECO:0000313" key="8">
    <source>
        <dbReference type="EMBL" id="MEK8027219.1"/>
    </source>
</evidence>
<dbReference type="NCBIfam" id="NF045515">
    <property type="entry name" value="Glp_gephyrin"/>
    <property type="match status" value="1"/>
</dbReference>
<feature type="domain" description="MoaB/Mog" evidence="7">
    <location>
        <begin position="202"/>
        <end position="351"/>
    </location>
</feature>
<dbReference type="InterPro" id="IPR038987">
    <property type="entry name" value="MoeA-like"/>
</dbReference>
<dbReference type="EC" id="2.10.1.1" evidence="6"/>
<dbReference type="Pfam" id="PF00994">
    <property type="entry name" value="MoCF_biosynth"/>
    <property type="match status" value="1"/>
</dbReference>
<proteinExistence type="inferred from homology"/>
<gene>
    <name evidence="8" type="primary">glp</name>
    <name evidence="8" type="ORF">AACH11_14730</name>
</gene>
<evidence type="ECO:0000256" key="1">
    <source>
        <dbReference type="ARBA" id="ARBA00002901"/>
    </source>
</evidence>
<dbReference type="Proteomes" id="UP001368500">
    <property type="component" value="Unassembled WGS sequence"/>
</dbReference>
<keyword evidence="6" id="KW-0479">Metal-binding</keyword>
<evidence type="ECO:0000256" key="2">
    <source>
        <dbReference type="ARBA" id="ARBA00005046"/>
    </source>
</evidence>
<dbReference type="Gene3D" id="3.40.980.10">
    <property type="entry name" value="MoaB/Mog-like domain"/>
    <property type="match status" value="1"/>
</dbReference>
<dbReference type="SUPFAM" id="SSF63882">
    <property type="entry name" value="MoeA N-terminal region -like"/>
    <property type="match status" value="1"/>
</dbReference>